<evidence type="ECO:0000256" key="2">
    <source>
        <dbReference type="ARBA" id="ARBA00022475"/>
    </source>
</evidence>
<dbReference type="InterPro" id="IPR001279">
    <property type="entry name" value="Metallo-B-lactamas"/>
</dbReference>
<feature type="transmembrane region" description="Helical" evidence="6">
    <location>
        <begin position="26"/>
        <end position="44"/>
    </location>
</feature>
<keyword evidence="5 6" id="KW-0472">Membrane</keyword>
<protein>
    <submittedName>
        <fullName evidence="8">ComEC/Rec2 family competence protein</fullName>
    </submittedName>
</protein>
<dbReference type="CDD" id="cd07731">
    <property type="entry name" value="ComA-like_MBL-fold"/>
    <property type="match status" value="1"/>
</dbReference>
<dbReference type="Pfam" id="PF00753">
    <property type="entry name" value="Lactamase_B"/>
    <property type="match status" value="1"/>
</dbReference>
<dbReference type="SMART" id="SM00849">
    <property type="entry name" value="Lactamase_B"/>
    <property type="match status" value="1"/>
</dbReference>
<dbReference type="Pfam" id="PF03772">
    <property type="entry name" value="Competence"/>
    <property type="match status" value="1"/>
</dbReference>
<evidence type="ECO:0000256" key="5">
    <source>
        <dbReference type="ARBA" id="ARBA00023136"/>
    </source>
</evidence>
<gene>
    <name evidence="8" type="ORF">IAA53_05995</name>
</gene>
<name>A0A9D1DHP8_9FIRM</name>
<comment type="subcellular location">
    <subcellularLocation>
        <location evidence="1">Cell membrane</location>
        <topology evidence="1">Multi-pass membrane protein</topology>
    </subcellularLocation>
</comment>
<dbReference type="PANTHER" id="PTHR30619:SF1">
    <property type="entry name" value="RECOMBINATION PROTEIN 2"/>
    <property type="match status" value="1"/>
</dbReference>
<organism evidence="8 9">
    <name type="scientific">Candidatus Avoscillospira avicola</name>
    <dbReference type="NCBI Taxonomy" id="2840706"/>
    <lineage>
        <taxon>Bacteria</taxon>
        <taxon>Bacillati</taxon>
        <taxon>Bacillota</taxon>
        <taxon>Clostridia</taxon>
        <taxon>Eubacteriales</taxon>
        <taxon>Oscillospiraceae</taxon>
        <taxon>Oscillospiraceae incertae sedis</taxon>
        <taxon>Candidatus Avoscillospira</taxon>
    </lineage>
</organism>
<reference evidence="8" key="1">
    <citation type="submission" date="2020-10" db="EMBL/GenBank/DDBJ databases">
        <authorList>
            <person name="Gilroy R."/>
        </authorList>
    </citation>
    <scope>NUCLEOTIDE SEQUENCE</scope>
    <source>
        <strain evidence="8">ChiBcec15-4380</strain>
    </source>
</reference>
<dbReference type="Gene3D" id="3.60.15.10">
    <property type="entry name" value="Ribonuclease Z/Hydroxyacylglutathione hydrolase-like"/>
    <property type="match status" value="1"/>
</dbReference>
<dbReference type="GO" id="GO:0005886">
    <property type="term" value="C:plasma membrane"/>
    <property type="evidence" value="ECO:0007669"/>
    <property type="project" value="UniProtKB-SubCell"/>
</dbReference>
<evidence type="ECO:0000256" key="1">
    <source>
        <dbReference type="ARBA" id="ARBA00004651"/>
    </source>
</evidence>
<proteinExistence type="predicted"/>
<feature type="transmembrane region" description="Helical" evidence="6">
    <location>
        <begin position="441"/>
        <end position="460"/>
    </location>
</feature>
<feature type="transmembrane region" description="Helical" evidence="6">
    <location>
        <begin position="349"/>
        <end position="372"/>
    </location>
</feature>
<dbReference type="AlphaFoldDB" id="A0A9D1DHP8"/>
<dbReference type="InterPro" id="IPR035681">
    <property type="entry name" value="ComA-like_MBL"/>
</dbReference>
<dbReference type="InterPro" id="IPR036866">
    <property type="entry name" value="RibonucZ/Hydroxyglut_hydro"/>
</dbReference>
<dbReference type="InterPro" id="IPR004477">
    <property type="entry name" value="ComEC_N"/>
</dbReference>
<feature type="transmembrane region" description="Helical" evidence="6">
    <location>
        <begin position="467"/>
        <end position="485"/>
    </location>
</feature>
<evidence type="ECO:0000313" key="8">
    <source>
        <dbReference type="EMBL" id="HIR50822.1"/>
    </source>
</evidence>
<feature type="transmembrane region" description="Helical" evidence="6">
    <location>
        <begin position="219"/>
        <end position="245"/>
    </location>
</feature>
<evidence type="ECO:0000256" key="6">
    <source>
        <dbReference type="SAM" id="Phobius"/>
    </source>
</evidence>
<dbReference type="NCBIfam" id="TIGR00360">
    <property type="entry name" value="ComEC_N-term"/>
    <property type="match status" value="1"/>
</dbReference>
<reference evidence="8" key="2">
    <citation type="journal article" date="2021" name="PeerJ">
        <title>Extensive microbial diversity within the chicken gut microbiome revealed by metagenomics and culture.</title>
        <authorList>
            <person name="Gilroy R."/>
            <person name="Ravi A."/>
            <person name="Getino M."/>
            <person name="Pursley I."/>
            <person name="Horton D.L."/>
            <person name="Alikhan N.F."/>
            <person name="Baker D."/>
            <person name="Gharbi K."/>
            <person name="Hall N."/>
            <person name="Watson M."/>
            <person name="Adriaenssens E.M."/>
            <person name="Foster-Nyarko E."/>
            <person name="Jarju S."/>
            <person name="Secka A."/>
            <person name="Antonio M."/>
            <person name="Oren A."/>
            <person name="Chaudhuri R.R."/>
            <person name="La Ragione R."/>
            <person name="Hildebrand F."/>
            <person name="Pallen M.J."/>
        </authorList>
    </citation>
    <scope>NUCLEOTIDE SEQUENCE</scope>
    <source>
        <strain evidence="8">ChiBcec15-4380</strain>
    </source>
</reference>
<dbReference type="EMBL" id="DVHE01000048">
    <property type="protein sequence ID" value="HIR50822.1"/>
    <property type="molecule type" value="Genomic_DNA"/>
</dbReference>
<evidence type="ECO:0000256" key="3">
    <source>
        <dbReference type="ARBA" id="ARBA00022692"/>
    </source>
</evidence>
<feature type="domain" description="Metallo-beta-lactamase" evidence="7">
    <location>
        <begin position="501"/>
        <end position="693"/>
    </location>
</feature>
<evidence type="ECO:0000313" key="9">
    <source>
        <dbReference type="Proteomes" id="UP000824239"/>
    </source>
</evidence>
<keyword evidence="4 6" id="KW-1133">Transmembrane helix</keyword>
<evidence type="ECO:0000259" key="7">
    <source>
        <dbReference type="SMART" id="SM00849"/>
    </source>
</evidence>
<keyword evidence="3 6" id="KW-0812">Transmembrane</keyword>
<sequence length="728" mass="76609">MRKLCLFAGGFALAAAAYVYGRHDALLLALAGAALLLSLAARHWRLRRASIALLGAAVGVAWCFFYQQTVLGPANRAVGQTAVCEARVSGQPEPTQYGWKAEVQLTLEGRRFGAVLYGDDALSEAAPGDTVTGRCTVERTGVDFQGGERLSHRASGTFLILSAQETLTVTPGQPTWYARLRLWLQGRIEALFSGEAASFLRALVTGDQSGFSYQTQNDLAVAGLSHAVAVSGMHVSILIACLSFLFRGNPRLTAWVGVPLAAAFAVMTGASPSACRAAVMQVFLLLAPLCRREYDMPTALAAAGLGLTVQNPWAIASVSFQLSFAAVAGLYCLSGPIRQWLVKRRLPDSLAAALSTTLAATAFTLPLSLLYFRTVSLVAPLTNLLCLWAVTGCFVLGIAACLAGPLGPVLAAPAGWLAEGILWLCRTLSRFPYAAAYVQNPALLVWAVAAVAAAVGLAALGGRRIRLWASLLAVGFLAAALWGRASLTAGEMTFAALDVGQGQCLLLESGGFTAVVDCGGSYPEEAGEAMARTLLSAGLTTVDALVLTHYDLDHAGGAVQLLHRLTVDRLYLPAAPEDDPTARAVAEAAQARAVQVLRVTEETRVAFDGGSLRLLPPPGEEDNDGLSILASVGEYDMLITGDLPRDSELALLSRYALPQAELLVAGHHGAATSTSQALLNRVRPESVVISVGADNPYGHPSPETLERLTAAGAAVYRTDQLGTIFFRR</sequence>
<dbReference type="PANTHER" id="PTHR30619">
    <property type="entry name" value="DNA INTERNALIZATION/COMPETENCE PROTEIN COMEC/REC2"/>
    <property type="match status" value="1"/>
</dbReference>
<feature type="transmembrane region" description="Helical" evidence="6">
    <location>
        <begin position="252"/>
        <end position="270"/>
    </location>
</feature>
<feature type="transmembrane region" description="Helical" evidence="6">
    <location>
        <begin position="51"/>
        <end position="67"/>
    </location>
</feature>
<evidence type="ECO:0000256" key="4">
    <source>
        <dbReference type="ARBA" id="ARBA00022989"/>
    </source>
</evidence>
<dbReference type="SUPFAM" id="SSF56281">
    <property type="entry name" value="Metallo-hydrolase/oxidoreductase"/>
    <property type="match status" value="1"/>
</dbReference>
<dbReference type="InterPro" id="IPR052159">
    <property type="entry name" value="Competence_DNA_uptake"/>
</dbReference>
<keyword evidence="2" id="KW-1003">Cell membrane</keyword>
<comment type="caution">
    <text evidence="8">The sequence shown here is derived from an EMBL/GenBank/DDBJ whole genome shotgun (WGS) entry which is preliminary data.</text>
</comment>
<feature type="transmembrane region" description="Helical" evidence="6">
    <location>
        <begin position="378"/>
        <end position="402"/>
    </location>
</feature>
<accession>A0A9D1DHP8</accession>
<dbReference type="Proteomes" id="UP000824239">
    <property type="component" value="Unassembled WGS sequence"/>
</dbReference>